<name>A0A2A3MKE8_9PSED</name>
<dbReference type="InterPro" id="IPR027417">
    <property type="entry name" value="P-loop_NTPase"/>
</dbReference>
<dbReference type="Proteomes" id="UP000242313">
    <property type="component" value="Unassembled WGS sequence"/>
</dbReference>
<keyword evidence="5" id="KW-0227">DNA damage</keyword>
<keyword evidence="4" id="KW-0547">Nucleotide-binding</keyword>
<dbReference type="Gene3D" id="3.40.50.300">
    <property type="entry name" value="P-loop containing nucleotide triphosphate hydrolases"/>
    <property type="match status" value="1"/>
</dbReference>
<proteinExistence type="inferred from homology"/>
<keyword evidence="16" id="KW-1185">Reference proteome</keyword>
<protein>
    <recommendedName>
        <fullName evidence="12">UvrABC system protein A</fullName>
    </recommendedName>
    <alternativeName>
        <fullName evidence="13">Excinuclease ABC subunit A</fullName>
    </alternativeName>
</protein>
<evidence type="ECO:0000256" key="4">
    <source>
        <dbReference type="ARBA" id="ARBA00022741"/>
    </source>
</evidence>
<evidence type="ECO:0000256" key="6">
    <source>
        <dbReference type="ARBA" id="ARBA00022769"/>
    </source>
</evidence>
<feature type="domain" description="ABC transporter" evidence="14">
    <location>
        <begin position="4"/>
        <end position="220"/>
    </location>
</feature>
<dbReference type="GO" id="GO:0006281">
    <property type="term" value="P:DNA repair"/>
    <property type="evidence" value="ECO:0007669"/>
    <property type="project" value="UniProtKB-KW"/>
</dbReference>
<keyword evidence="2" id="KW-0963">Cytoplasm</keyword>
<dbReference type="PROSITE" id="PS50893">
    <property type="entry name" value="ABC_TRANSPORTER_2"/>
    <property type="match status" value="1"/>
</dbReference>
<keyword evidence="7" id="KW-0067">ATP-binding</keyword>
<dbReference type="SUPFAM" id="SSF52540">
    <property type="entry name" value="P-loop containing nucleoside triphosphate hydrolases"/>
    <property type="match status" value="1"/>
</dbReference>
<dbReference type="RefSeq" id="WP_096003961.1">
    <property type="nucleotide sequence ID" value="NZ_NTMR01000005.1"/>
</dbReference>
<comment type="caution">
    <text evidence="15">The sequence shown here is derived from an EMBL/GenBank/DDBJ whole genome shotgun (WGS) entry which is preliminary data.</text>
</comment>
<evidence type="ECO:0000256" key="3">
    <source>
        <dbReference type="ARBA" id="ARBA00022737"/>
    </source>
</evidence>
<evidence type="ECO:0000313" key="16">
    <source>
        <dbReference type="Proteomes" id="UP000242313"/>
    </source>
</evidence>
<dbReference type="InterPro" id="IPR017871">
    <property type="entry name" value="ABC_transporter-like_CS"/>
</dbReference>
<reference evidence="15 16" key="1">
    <citation type="submission" date="2017-09" db="EMBL/GenBank/DDBJ databases">
        <title>Pseudomonas abyssi sp. nov. isolated from Abyssopelagic Water.</title>
        <authorList>
            <person name="Wei Y."/>
        </authorList>
    </citation>
    <scope>NUCLEOTIDE SEQUENCE [LARGE SCALE GENOMIC DNA]</scope>
    <source>
        <strain evidence="15 16">MT5</strain>
    </source>
</reference>
<comment type="subcellular location">
    <subcellularLocation>
        <location evidence="1">Cytoplasm</location>
    </subcellularLocation>
</comment>
<dbReference type="PROSITE" id="PS00211">
    <property type="entry name" value="ABC_TRANSPORTER_1"/>
    <property type="match status" value="1"/>
</dbReference>
<evidence type="ECO:0000256" key="7">
    <source>
        <dbReference type="ARBA" id="ARBA00022840"/>
    </source>
</evidence>
<evidence type="ECO:0000256" key="1">
    <source>
        <dbReference type="ARBA" id="ARBA00004496"/>
    </source>
</evidence>
<evidence type="ECO:0000259" key="14">
    <source>
        <dbReference type="PROSITE" id="PS50893"/>
    </source>
</evidence>
<organism evidence="15 16">
    <name type="scientific">Pseudomonas abyssi</name>
    <dbReference type="NCBI Taxonomy" id="170540"/>
    <lineage>
        <taxon>Bacteria</taxon>
        <taxon>Pseudomonadati</taxon>
        <taxon>Pseudomonadota</taxon>
        <taxon>Gammaproteobacteria</taxon>
        <taxon>Pseudomonadales</taxon>
        <taxon>Pseudomonadaceae</taxon>
        <taxon>Pseudomonas</taxon>
    </lineage>
</organism>
<evidence type="ECO:0000256" key="9">
    <source>
        <dbReference type="ARBA" id="ARBA00023125"/>
    </source>
</evidence>
<evidence type="ECO:0000256" key="13">
    <source>
        <dbReference type="ARBA" id="ARBA00042156"/>
    </source>
</evidence>
<keyword evidence="3" id="KW-0677">Repeat</keyword>
<evidence type="ECO:0000256" key="10">
    <source>
        <dbReference type="ARBA" id="ARBA00023204"/>
    </source>
</evidence>
<dbReference type="EMBL" id="NTMR01000005">
    <property type="protein sequence ID" value="PBK05299.1"/>
    <property type="molecule type" value="Genomic_DNA"/>
</dbReference>
<dbReference type="Pfam" id="PF00005">
    <property type="entry name" value="ABC_tran"/>
    <property type="match status" value="1"/>
</dbReference>
<dbReference type="GO" id="GO:0005737">
    <property type="term" value="C:cytoplasm"/>
    <property type="evidence" value="ECO:0007669"/>
    <property type="project" value="UniProtKB-SubCell"/>
</dbReference>
<accession>A0A2A3MKE8</accession>
<evidence type="ECO:0000256" key="2">
    <source>
        <dbReference type="ARBA" id="ARBA00022490"/>
    </source>
</evidence>
<dbReference type="InterPro" id="IPR003439">
    <property type="entry name" value="ABC_transporter-like_ATP-bd"/>
</dbReference>
<evidence type="ECO:0000256" key="5">
    <source>
        <dbReference type="ARBA" id="ARBA00022763"/>
    </source>
</evidence>
<keyword evidence="9" id="KW-0238">DNA-binding</keyword>
<dbReference type="GO" id="GO:0004518">
    <property type="term" value="F:nuclease activity"/>
    <property type="evidence" value="ECO:0007669"/>
    <property type="project" value="UniProtKB-KW"/>
</dbReference>
<gene>
    <name evidence="15" type="ORF">CNQ84_05835</name>
</gene>
<evidence type="ECO:0000256" key="8">
    <source>
        <dbReference type="ARBA" id="ARBA00022881"/>
    </source>
</evidence>
<dbReference type="PANTHER" id="PTHR43152">
    <property type="entry name" value="UVRABC SYSTEM PROTEIN A"/>
    <property type="match status" value="1"/>
</dbReference>
<dbReference type="GO" id="GO:0016887">
    <property type="term" value="F:ATP hydrolysis activity"/>
    <property type="evidence" value="ECO:0007669"/>
    <property type="project" value="InterPro"/>
</dbReference>
<dbReference type="AlphaFoldDB" id="A0A2A3MKE8"/>
<dbReference type="GO" id="GO:0005524">
    <property type="term" value="F:ATP binding"/>
    <property type="evidence" value="ECO:0007669"/>
    <property type="project" value="UniProtKB-KW"/>
</dbReference>
<evidence type="ECO:0000256" key="11">
    <source>
        <dbReference type="ARBA" id="ARBA00038000"/>
    </source>
</evidence>
<dbReference type="Gene3D" id="1.20.1580.10">
    <property type="entry name" value="ABC transporter ATPase like domain"/>
    <property type="match status" value="1"/>
</dbReference>
<evidence type="ECO:0000313" key="15">
    <source>
        <dbReference type="EMBL" id="PBK05299.1"/>
    </source>
</evidence>
<dbReference type="GO" id="GO:0003677">
    <property type="term" value="F:DNA binding"/>
    <property type="evidence" value="ECO:0007669"/>
    <property type="project" value="UniProtKB-KW"/>
</dbReference>
<sequence length="240" mass="25830">MMQPGLGDIRRVFARQSGKPAGLFSNNAAGACPTCKGRGVVRTDLAFLDTVESVCEVCGGSSYNAEARAVRVKGYPIDQVMRMRAPDVRRLFDGNPEIRETMARMEQVGLGYLQIGQRLSTLSGGERQRLKLAKELGLSGQIYVFDEPTSGLPTQDIERLIQLLGTLVEQGITLIIVEHNLDMIAAADHVIEMGPGAGKYGGHIIYQGGPAGLQTEPKSVIGPFLCAYLKSQPSHSVCLA</sequence>
<keyword evidence="6" id="KW-0228">DNA excision</keyword>
<keyword evidence="8" id="KW-0267">Excision nuclease</keyword>
<keyword evidence="10" id="KW-0234">DNA repair</keyword>
<dbReference type="PANTHER" id="PTHR43152:SF1">
    <property type="entry name" value="UVRA PROTEIN"/>
    <property type="match status" value="1"/>
</dbReference>
<evidence type="ECO:0000256" key="12">
    <source>
        <dbReference type="ARBA" id="ARBA00039316"/>
    </source>
</evidence>
<comment type="similarity">
    <text evidence="11">Belongs to the ABC transporter superfamily. UvrA family.</text>
</comment>